<dbReference type="EMBL" id="UIGR01000001">
    <property type="protein sequence ID" value="SUX33969.1"/>
    <property type="molecule type" value="Genomic_DNA"/>
</dbReference>
<dbReference type="Gene3D" id="3.90.1180.10">
    <property type="entry name" value="Ribosomal protein L13"/>
    <property type="match status" value="1"/>
</dbReference>
<dbReference type="SUPFAM" id="SSF52161">
    <property type="entry name" value="Ribosomal protein L13"/>
    <property type="match status" value="1"/>
</dbReference>
<reference evidence="1 2" key="1">
    <citation type="submission" date="2018-06" db="EMBL/GenBank/DDBJ databases">
        <authorList>
            <consortium name="Pathogen Informatics"/>
            <person name="Doyle S."/>
        </authorList>
    </citation>
    <scope>NUCLEOTIDE SEQUENCE [LARGE SCALE GENOMIC DNA]</scope>
    <source>
        <strain evidence="1 2">NCTC8684</strain>
    </source>
</reference>
<accession>A0AAX2MD43</accession>
<proteinExistence type="predicted"/>
<keyword evidence="1" id="KW-0689">Ribosomal protein</keyword>
<organism evidence="1 2">
    <name type="scientific">Chromobacterium violaceum</name>
    <dbReference type="NCBI Taxonomy" id="536"/>
    <lineage>
        <taxon>Bacteria</taxon>
        <taxon>Pseudomonadati</taxon>
        <taxon>Pseudomonadota</taxon>
        <taxon>Betaproteobacteria</taxon>
        <taxon>Neisseriales</taxon>
        <taxon>Chromobacteriaceae</taxon>
        <taxon>Chromobacterium</taxon>
    </lineage>
</organism>
<dbReference type="GO" id="GO:0005840">
    <property type="term" value="C:ribosome"/>
    <property type="evidence" value="ECO:0007669"/>
    <property type="project" value="UniProtKB-KW"/>
</dbReference>
<keyword evidence="1" id="KW-0687">Ribonucleoprotein</keyword>
<evidence type="ECO:0000313" key="2">
    <source>
        <dbReference type="Proteomes" id="UP000254029"/>
    </source>
</evidence>
<protein>
    <submittedName>
        <fullName evidence="1">50S ribosomal protein L13</fullName>
    </submittedName>
</protein>
<comment type="caution">
    <text evidence="1">The sequence shown here is derived from an EMBL/GenBank/DDBJ whole genome shotgun (WGS) entry which is preliminary data.</text>
</comment>
<dbReference type="AlphaFoldDB" id="A0AAX2MD43"/>
<dbReference type="GO" id="GO:0006412">
    <property type="term" value="P:translation"/>
    <property type="evidence" value="ECO:0007669"/>
    <property type="project" value="InterPro"/>
</dbReference>
<name>A0AAX2MD43_CHRVL</name>
<dbReference type="InterPro" id="IPR036899">
    <property type="entry name" value="Ribosomal_uL13_sf"/>
</dbReference>
<gene>
    <name evidence="1" type="primary">rplM_1</name>
    <name evidence="1" type="ORF">NCTC8684_03086</name>
</gene>
<sequence>MLPKGPLGYAMIKKLKVYSGAEHPHAANSPKCWKSDFKA</sequence>
<dbReference type="Proteomes" id="UP000254029">
    <property type="component" value="Unassembled WGS sequence"/>
</dbReference>
<evidence type="ECO:0000313" key="1">
    <source>
        <dbReference type="EMBL" id="SUX33969.1"/>
    </source>
</evidence>
<dbReference type="GO" id="GO:0003735">
    <property type="term" value="F:structural constituent of ribosome"/>
    <property type="evidence" value="ECO:0007669"/>
    <property type="project" value="InterPro"/>
</dbReference>